<evidence type="ECO:0000313" key="2">
    <source>
        <dbReference type="Proteomes" id="UP000324222"/>
    </source>
</evidence>
<organism evidence="1 2">
    <name type="scientific">Portunus trituberculatus</name>
    <name type="common">Swimming crab</name>
    <name type="synonym">Neptunus trituberculatus</name>
    <dbReference type="NCBI Taxonomy" id="210409"/>
    <lineage>
        <taxon>Eukaryota</taxon>
        <taxon>Metazoa</taxon>
        <taxon>Ecdysozoa</taxon>
        <taxon>Arthropoda</taxon>
        <taxon>Crustacea</taxon>
        <taxon>Multicrustacea</taxon>
        <taxon>Malacostraca</taxon>
        <taxon>Eumalacostraca</taxon>
        <taxon>Eucarida</taxon>
        <taxon>Decapoda</taxon>
        <taxon>Pleocyemata</taxon>
        <taxon>Brachyura</taxon>
        <taxon>Eubrachyura</taxon>
        <taxon>Portunoidea</taxon>
        <taxon>Portunidae</taxon>
        <taxon>Portuninae</taxon>
        <taxon>Portunus</taxon>
    </lineage>
</organism>
<sequence length="107" mass="10988">MACPLPGTVPECGPHVGQGNSCAGRVESAISVPSGLHTSGGHIRGALGHNGGFGVCAVHDHVLPPPRDRQVSCKGYVLRLISTCPSNAHYCLLGSRDIVSTTSAGRY</sequence>
<reference evidence="1 2" key="1">
    <citation type="submission" date="2019-05" db="EMBL/GenBank/DDBJ databases">
        <title>Another draft genome of Portunus trituberculatus and its Hox gene families provides insights of decapod evolution.</title>
        <authorList>
            <person name="Jeong J.-H."/>
            <person name="Song I."/>
            <person name="Kim S."/>
            <person name="Choi T."/>
            <person name="Kim D."/>
            <person name="Ryu S."/>
            <person name="Kim W."/>
        </authorList>
    </citation>
    <scope>NUCLEOTIDE SEQUENCE [LARGE SCALE GENOMIC DNA]</scope>
    <source>
        <tissue evidence="1">Muscle</tissue>
    </source>
</reference>
<name>A0A5B7FMU2_PORTR</name>
<gene>
    <name evidence="1" type="ORF">E2C01_040015</name>
</gene>
<comment type="caution">
    <text evidence="1">The sequence shown here is derived from an EMBL/GenBank/DDBJ whole genome shotgun (WGS) entry which is preliminary data.</text>
</comment>
<dbReference type="Proteomes" id="UP000324222">
    <property type="component" value="Unassembled WGS sequence"/>
</dbReference>
<dbReference type="EMBL" id="VSRR010007141">
    <property type="protein sequence ID" value="MPC46298.1"/>
    <property type="molecule type" value="Genomic_DNA"/>
</dbReference>
<protein>
    <submittedName>
        <fullName evidence="1">Uncharacterized protein</fullName>
    </submittedName>
</protein>
<keyword evidence="2" id="KW-1185">Reference proteome</keyword>
<dbReference type="AlphaFoldDB" id="A0A5B7FMU2"/>
<proteinExistence type="predicted"/>
<accession>A0A5B7FMU2</accession>
<evidence type="ECO:0000313" key="1">
    <source>
        <dbReference type="EMBL" id="MPC46298.1"/>
    </source>
</evidence>